<evidence type="ECO:0000256" key="4">
    <source>
        <dbReference type="ARBA" id="ARBA00023015"/>
    </source>
</evidence>
<organism evidence="8 9">
    <name type="scientific">Schistosoma mattheei</name>
    <dbReference type="NCBI Taxonomy" id="31246"/>
    <lineage>
        <taxon>Eukaryota</taxon>
        <taxon>Metazoa</taxon>
        <taxon>Spiralia</taxon>
        <taxon>Lophotrochozoa</taxon>
        <taxon>Platyhelminthes</taxon>
        <taxon>Trematoda</taxon>
        <taxon>Digenea</taxon>
        <taxon>Strigeidida</taxon>
        <taxon>Schistosomatoidea</taxon>
        <taxon>Schistosomatidae</taxon>
        <taxon>Schistosoma</taxon>
    </lineage>
</organism>
<evidence type="ECO:0000313" key="9">
    <source>
        <dbReference type="Proteomes" id="UP000269396"/>
    </source>
</evidence>
<dbReference type="SUPFAM" id="SSF47370">
    <property type="entry name" value="Bromodomain"/>
    <property type="match status" value="1"/>
</dbReference>
<evidence type="ECO:0000256" key="6">
    <source>
        <dbReference type="ARBA" id="ARBA00023163"/>
    </source>
</evidence>
<dbReference type="InterPro" id="IPR036427">
    <property type="entry name" value="Bromodomain-like_sf"/>
</dbReference>
<protein>
    <submittedName>
        <fullName evidence="8">Uncharacterized protein</fullName>
    </submittedName>
</protein>
<dbReference type="GO" id="GO:0006338">
    <property type="term" value="P:chromatin remodeling"/>
    <property type="evidence" value="ECO:0007669"/>
    <property type="project" value="InterPro"/>
</dbReference>
<evidence type="ECO:0000256" key="5">
    <source>
        <dbReference type="ARBA" id="ARBA00023117"/>
    </source>
</evidence>
<keyword evidence="5" id="KW-0103">Bromodomain</keyword>
<dbReference type="PANTHER" id="PTHR16062:SF19">
    <property type="entry name" value="PROTEIN POLYBROMO-1"/>
    <property type="match status" value="1"/>
</dbReference>
<evidence type="ECO:0000256" key="2">
    <source>
        <dbReference type="ARBA" id="ARBA00022737"/>
    </source>
</evidence>
<dbReference type="InterPro" id="IPR001487">
    <property type="entry name" value="Bromodomain"/>
</dbReference>
<dbReference type="PROSITE" id="PS50014">
    <property type="entry name" value="BROMODOMAIN_2"/>
    <property type="match status" value="1"/>
</dbReference>
<name>A0A183PZQ9_9TREM</name>
<dbReference type="PANTHER" id="PTHR16062">
    <property type="entry name" value="SWI/SNF-RELATED"/>
    <property type="match status" value="1"/>
</dbReference>
<keyword evidence="3" id="KW-0156">Chromatin regulator</keyword>
<dbReference type="Gene3D" id="1.20.920.10">
    <property type="entry name" value="Bromodomain-like"/>
    <property type="match status" value="1"/>
</dbReference>
<keyword evidence="4" id="KW-0805">Transcription regulation</keyword>
<dbReference type="AlphaFoldDB" id="A0A183PZQ9"/>
<dbReference type="Pfam" id="PF00439">
    <property type="entry name" value="Bromodomain"/>
    <property type="match status" value="1"/>
</dbReference>
<dbReference type="STRING" id="31246.A0A183PZQ9"/>
<dbReference type="EMBL" id="UZAL01043108">
    <property type="protein sequence ID" value="VDP80891.1"/>
    <property type="molecule type" value="Genomic_DNA"/>
</dbReference>
<dbReference type="GO" id="GO:0003682">
    <property type="term" value="F:chromatin binding"/>
    <property type="evidence" value="ECO:0007669"/>
    <property type="project" value="TreeGrafter"/>
</dbReference>
<sequence>MDLARIQAKIKACEYESVDQMATDVNLIVANTKAFYPASTTEFAKAVELQDVFDHERQVLQSIATKSTDSTTSSTSSSVAQCFYHSVLVTDRRATRRRPFVTEERDEEEAETLSIAASDDSRIAPSEVSTINLTSSQPSSTQLDNPYELLFASIAKYVGENDRPLAPTFTHLPSREVGYLLIYSCLINL</sequence>
<keyword evidence="7" id="KW-0539">Nucleus</keyword>
<keyword evidence="9" id="KW-1185">Reference proteome</keyword>
<dbReference type="GO" id="GO:0006368">
    <property type="term" value="P:transcription elongation by RNA polymerase II"/>
    <property type="evidence" value="ECO:0007669"/>
    <property type="project" value="TreeGrafter"/>
</dbReference>
<evidence type="ECO:0000256" key="3">
    <source>
        <dbReference type="ARBA" id="ARBA00022853"/>
    </source>
</evidence>
<dbReference type="Proteomes" id="UP000269396">
    <property type="component" value="Unassembled WGS sequence"/>
</dbReference>
<reference evidence="8 9" key="1">
    <citation type="submission" date="2018-11" db="EMBL/GenBank/DDBJ databases">
        <authorList>
            <consortium name="Pathogen Informatics"/>
        </authorList>
    </citation>
    <scope>NUCLEOTIDE SEQUENCE [LARGE SCALE GENOMIC DNA]</scope>
    <source>
        <strain>Denwood</strain>
        <strain evidence="9">Zambia</strain>
    </source>
</reference>
<evidence type="ECO:0000256" key="7">
    <source>
        <dbReference type="ARBA" id="ARBA00023242"/>
    </source>
</evidence>
<keyword evidence="2" id="KW-0677">Repeat</keyword>
<accession>A0A183PZQ9</accession>
<dbReference type="InterPro" id="IPR037382">
    <property type="entry name" value="Rsc/polybromo"/>
</dbReference>
<dbReference type="GO" id="GO:0016586">
    <property type="term" value="C:RSC-type complex"/>
    <property type="evidence" value="ECO:0007669"/>
    <property type="project" value="InterPro"/>
</dbReference>
<comment type="subcellular location">
    <subcellularLocation>
        <location evidence="1">Nucleus</location>
    </subcellularLocation>
</comment>
<proteinExistence type="predicted"/>
<evidence type="ECO:0000256" key="1">
    <source>
        <dbReference type="ARBA" id="ARBA00004123"/>
    </source>
</evidence>
<keyword evidence="6" id="KW-0804">Transcription</keyword>
<evidence type="ECO:0000313" key="8">
    <source>
        <dbReference type="EMBL" id="VDP80891.1"/>
    </source>
</evidence>
<gene>
    <name evidence="8" type="ORF">SMTD_LOCUS19845</name>
</gene>